<keyword evidence="5" id="KW-0067">ATP-binding</keyword>
<proteinExistence type="inferred from homology"/>
<dbReference type="InterPro" id="IPR045864">
    <property type="entry name" value="aa-tRNA-synth_II/BPL/LPL"/>
</dbReference>
<evidence type="ECO:0000256" key="2">
    <source>
        <dbReference type="ARBA" id="ARBA00012816"/>
    </source>
</evidence>
<dbReference type="AlphaFoldDB" id="A0A316VEB5"/>
<keyword evidence="10" id="KW-1185">Reference proteome</keyword>
<dbReference type="InterPro" id="IPR004522">
    <property type="entry name" value="Asn-tRNA-ligase"/>
</dbReference>
<dbReference type="GO" id="GO:0005524">
    <property type="term" value="F:ATP binding"/>
    <property type="evidence" value="ECO:0007669"/>
    <property type="project" value="UniProtKB-KW"/>
</dbReference>
<dbReference type="InterPro" id="IPR004364">
    <property type="entry name" value="Aa-tRNA-synt_II"/>
</dbReference>
<dbReference type="STRING" id="1280837.A0A316VEB5"/>
<dbReference type="GO" id="GO:0005739">
    <property type="term" value="C:mitochondrion"/>
    <property type="evidence" value="ECO:0007669"/>
    <property type="project" value="TreeGrafter"/>
</dbReference>
<dbReference type="GO" id="GO:0004816">
    <property type="term" value="F:asparagine-tRNA ligase activity"/>
    <property type="evidence" value="ECO:0007669"/>
    <property type="project" value="UniProtKB-EC"/>
</dbReference>
<evidence type="ECO:0000256" key="3">
    <source>
        <dbReference type="ARBA" id="ARBA00022598"/>
    </source>
</evidence>
<dbReference type="InParanoid" id="A0A316VEB5"/>
<evidence type="ECO:0000256" key="6">
    <source>
        <dbReference type="ARBA" id="ARBA00022917"/>
    </source>
</evidence>
<evidence type="ECO:0000259" key="8">
    <source>
        <dbReference type="PROSITE" id="PS50862"/>
    </source>
</evidence>
<reference evidence="9 10" key="1">
    <citation type="journal article" date="2018" name="Mol. Biol. Evol.">
        <title>Broad Genomic Sampling Reveals a Smut Pathogenic Ancestry of the Fungal Clade Ustilaginomycotina.</title>
        <authorList>
            <person name="Kijpornyongpan T."/>
            <person name="Mondo S.J."/>
            <person name="Barry K."/>
            <person name="Sandor L."/>
            <person name="Lee J."/>
            <person name="Lipzen A."/>
            <person name="Pangilinan J."/>
            <person name="LaButti K."/>
            <person name="Hainaut M."/>
            <person name="Henrissat B."/>
            <person name="Grigoriev I.V."/>
            <person name="Spatafora J.W."/>
            <person name="Aime M.C."/>
        </authorList>
    </citation>
    <scope>NUCLEOTIDE SEQUENCE [LARGE SCALE GENOMIC DNA]</scope>
    <source>
        <strain evidence="9 10">MCA 3882</strain>
    </source>
</reference>
<gene>
    <name evidence="9" type="ORF">FA14DRAFT_160899</name>
</gene>
<dbReference type="FunCoup" id="A0A316VEB5">
    <property type="interactions" value="369"/>
</dbReference>
<dbReference type="NCBIfam" id="TIGR00457">
    <property type="entry name" value="asnS"/>
    <property type="match status" value="1"/>
</dbReference>
<keyword evidence="3" id="KW-0436">Ligase</keyword>
<evidence type="ECO:0000256" key="7">
    <source>
        <dbReference type="ARBA" id="ARBA00023146"/>
    </source>
</evidence>
<dbReference type="PANTHER" id="PTHR22594">
    <property type="entry name" value="ASPARTYL/LYSYL-TRNA SYNTHETASE"/>
    <property type="match status" value="1"/>
</dbReference>
<dbReference type="SUPFAM" id="SSF55681">
    <property type="entry name" value="Class II aaRS and biotin synthetases"/>
    <property type="match status" value="1"/>
</dbReference>
<dbReference type="InterPro" id="IPR002312">
    <property type="entry name" value="Asp/Asn-tRNA-synth_IIb"/>
</dbReference>
<dbReference type="PANTHER" id="PTHR22594:SF34">
    <property type="entry name" value="ASPARAGINE--TRNA LIGASE, MITOCHONDRIAL-RELATED"/>
    <property type="match status" value="1"/>
</dbReference>
<dbReference type="PRINTS" id="PR01042">
    <property type="entry name" value="TRNASYNTHASP"/>
</dbReference>
<organism evidence="9 10">
    <name type="scientific">Meira miltonrushii</name>
    <dbReference type="NCBI Taxonomy" id="1280837"/>
    <lineage>
        <taxon>Eukaryota</taxon>
        <taxon>Fungi</taxon>
        <taxon>Dikarya</taxon>
        <taxon>Basidiomycota</taxon>
        <taxon>Ustilaginomycotina</taxon>
        <taxon>Exobasidiomycetes</taxon>
        <taxon>Exobasidiales</taxon>
        <taxon>Brachybasidiaceae</taxon>
        <taxon>Meira</taxon>
    </lineage>
</organism>
<accession>A0A316VEB5</accession>
<keyword evidence="7 9" id="KW-0030">Aminoacyl-tRNA synthetase</keyword>
<evidence type="ECO:0000256" key="4">
    <source>
        <dbReference type="ARBA" id="ARBA00022741"/>
    </source>
</evidence>
<keyword evidence="6" id="KW-0648">Protein biosynthesis</keyword>
<name>A0A316VEB5_9BASI</name>
<dbReference type="PROSITE" id="PS50862">
    <property type="entry name" value="AA_TRNA_LIGASE_II"/>
    <property type="match status" value="1"/>
</dbReference>
<evidence type="ECO:0000256" key="5">
    <source>
        <dbReference type="ARBA" id="ARBA00022840"/>
    </source>
</evidence>
<dbReference type="Gene3D" id="3.30.930.10">
    <property type="entry name" value="Bira Bifunctional Protein, Domain 2"/>
    <property type="match status" value="1"/>
</dbReference>
<evidence type="ECO:0000313" key="9">
    <source>
        <dbReference type="EMBL" id="PWN35959.1"/>
    </source>
</evidence>
<dbReference type="Proteomes" id="UP000245771">
    <property type="component" value="Unassembled WGS sequence"/>
</dbReference>
<sequence length="551" mass="61376">MLARSGIRRTSSEWVRSITIPSACKSRSQSGSRIAPLSSSNRRAAYSSLASGSSPVEIAKRLSLLRHIAQQKLPSEGQTPSHRIACFVRSVRKHRNVTFLAISDGSLLSGEQQTLQAVLRGSLKEQYDNHLASGIALELVVEAAKSKGQGQDVELLVKEMQVTGETDAATYPIRLEPVSKGNSKSQEQQNINEAHTIERLRRNAHLRSRDLRHSAILRTRDVMEGGVTDYFRSQDFVRVVTPVLTASDCEGGGEVFRVEAATNWPSKVQPKDGKQHSFWSDSQAYLTVSAQLHLEAITMGLGRAYTLSPAFRAEGSATNRHLAEFWMLEGEQITSQDASVAMGEVTDVVEGVVRNAILAVIERKELLHQLSSDKQAFEEIAQYATGKRWQRITYTDAIEQLSWQESPSHNSPPKWGDSLSSEQERWLARNGPIFVTNYPSADKPFYMLVNDDQKTVACFDLLVPRMGELVGGSLRETRLNTIQERIKTISQQDQEGISDKLAWYTDDLRKYGCNPHGGFGLGVERLLAWITDTDSVRDVITFPRVKGPLHF</sequence>
<evidence type="ECO:0000313" key="10">
    <source>
        <dbReference type="Proteomes" id="UP000245771"/>
    </source>
</evidence>
<dbReference type="Pfam" id="PF00152">
    <property type="entry name" value="tRNA-synt_2"/>
    <property type="match status" value="1"/>
</dbReference>
<protein>
    <recommendedName>
        <fullName evidence="2">asparagine--tRNA ligase</fullName>
        <ecNumber evidence="2">6.1.1.22</ecNumber>
    </recommendedName>
</protein>
<dbReference type="OrthoDB" id="1931232at2759"/>
<feature type="domain" description="Aminoacyl-transfer RNA synthetases class-II family profile" evidence="8">
    <location>
        <begin position="227"/>
        <end position="543"/>
    </location>
</feature>
<evidence type="ECO:0000256" key="1">
    <source>
        <dbReference type="ARBA" id="ARBA00008226"/>
    </source>
</evidence>
<dbReference type="EMBL" id="KZ819603">
    <property type="protein sequence ID" value="PWN35959.1"/>
    <property type="molecule type" value="Genomic_DNA"/>
</dbReference>
<dbReference type="EC" id="6.1.1.22" evidence="2"/>
<dbReference type="RefSeq" id="XP_025356261.1">
    <property type="nucleotide sequence ID" value="XM_025498878.1"/>
</dbReference>
<dbReference type="GO" id="GO:0006421">
    <property type="term" value="P:asparaginyl-tRNA aminoacylation"/>
    <property type="evidence" value="ECO:0007669"/>
    <property type="project" value="InterPro"/>
</dbReference>
<comment type="similarity">
    <text evidence="1">Belongs to the class-II aminoacyl-tRNA synthetase family.</text>
</comment>
<dbReference type="InterPro" id="IPR006195">
    <property type="entry name" value="aa-tRNA-synth_II"/>
</dbReference>
<keyword evidence="4" id="KW-0547">Nucleotide-binding</keyword>
<dbReference type="GeneID" id="37020659"/>